<dbReference type="SUPFAM" id="SSF56672">
    <property type="entry name" value="DNA/RNA polymerases"/>
    <property type="match status" value="1"/>
</dbReference>
<proteinExistence type="predicted"/>
<evidence type="ECO:0000313" key="3">
    <source>
        <dbReference type="EMBL" id="RDX67402.1"/>
    </source>
</evidence>
<dbReference type="InterPro" id="IPR043502">
    <property type="entry name" value="DNA/RNA_pol_sf"/>
</dbReference>
<dbReference type="FunFam" id="3.30.70.270:FF:000020">
    <property type="entry name" value="Transposon Tf2-6 polyprotein-like Protein"/>
    <property type="match status" value="1"/>
</dbReference>
<dbReference type="InterPro" id="IPR041577">
    <property type="entry name" value="RT_RNaseH_2"/>
</dbReference>
<dbReference type="OrthoDB" id="1909920at2759"/>
<dbReference type="GO" id="GO:0003824">
    <property type="term" value="F:catalytic activity"/>
    <property type="evidence" value="ECO:0007669"/>
    <property type="project" value="UniProtKB-KW"/>
</dbReference>
<dbReference type="PANTHER" id="PTHR37984">
    <property type="entry name" value="PROTEIN CBG26694"/>
    <property type="match status" value="1"/>
</dbReference>
<protein>
    <submittedName>
        <fullName evidence="3">Mitochondrial protein</fullName>
    </submittedName>
</protein>
<sequence length="126" mass="14543">MYFWKETSEIPWAFLGRKTTNSRQGVAVDYAKVNRSEEFLGLTRYYRKFIQGYRKIAKPSTELTKMEGFNWRLVTMKAFQRVKDSLTTALVLSLADFTQPFQIECDASGKAIGAVLMQHKKPIAYS</sequence>
<dbReference type="EMBL" id="QJKJ01013014">
    <property type="protein sequence ID" value="RDX67402.1"/>
    <property type="molecule type" value="Genomic_DNA"/>
</dbReference>
<dbReference type="STRING" id="157652.A0A371EMX2"/>
<reference evidence="3" key="1">
    <citation type="submission" date="2018-05" db="EMBL/GenBank/DDBJ databases">
        <title>Draft genome of Mucuna pruriens seed.</title>
        <authorList>
            <person name="Nnadi N.E."/>
            <person name="Vos R."/>
            <person name="Hasami M.H."/>
            <person name="Devisetty U.K."/>
            <person name="Aguiy J.C."/>
        </authorList>
    </citation>
    <scope>NUCLEOTIDE SEQUENCE [LARGE SCALE GENOMIC DNA]</scope>
    <source>
        <strain evidence="3">JCA_2017</strain>
    </source>
</reference>
<dbReference type="PANTHER" id="PTHR37984:SF5">
    <property type="entry name" value="PROTEIN NYNRIN-LIKE"/>
    <property type="match status" value="1"/>
</dbReference>
<evidence type="ECO:0000313" key="4">
    <source>
        <dbReference type="Proteomes" id="UP000257109"/>
    </source>
</evidence>
<evidence type="ECO:0000256" key="1">
    <source>
        <dbReference type="ARBA" id="ARBA00023268"/>
    </source>
</evidence>
<dbReference type="AlphaFoldDB" id="A0A371EMX2"/>
<dbReference type="Pfam" id="PF17919">
    <property type="entry name" value="RT_RNaseH_2"/>
    <property type="match status" value="1"/>
</dbReference>
<feature type="non-terminal residue" evidence="3">
    <location>
        <position position="1"/>
    </location>
</feature>
<dbReference type="InterPro" id="IPR050951">
    <property type="entry name" value="Retrovirus_Pol_polyprotein"/>
</dbReference>
<keyword evidence="4" id="KW-1185">Reference proteome</keyword>
<feature type="domain" description="Reverse transcriptase/retrotransposon-derived protein RNase H-like" evidence="2">
    <location>
        <begin position="71"/>
        <end position="125"/>
    </location>
</feature>
<accession>A0A371EMX2</accession>
<name>A0A371EMX2_MUCPR</name>
<dbReference type="Gene3D" id="3.30.70.270">
    <property type="match status" value="1"/>
</dbReference>
<comment type="caution">
    <text evidence="3">The sequence shown here is derived from an EMBL/GenBank/DDBJ whole genome shotgun (WGS) entry which is preliminary data.</text>
</comment>
<keyword evidence="1" id="KW-0511">Multifunctional enzyme</keyword>
<dbReference type="Proteomes" id="UP000257109">
    <property type="component" value="Unassembled WGS sequence"/>
</dbReference>
<organism evidence="3 4">
    <name type="scientific">Mucuna pruriens</name>
    <name type="common">Velvet bean</name>
    <name type="synonym">Dolichos pruriens</name>
    <dbReference type="NCBI Taxonomy" id="157652"/>
    <lineage>
        <taxon>Eukaryota</taxon>
        <taxon>Viridiplantae</taxon>
        <taxon>Streptophyta</taxon>
        <taxon>Embryophyta</taxon>
        <taxon>Tracheophyta</taxon>
        <taxon>Spermatophyta</taxon>
        <taxon>Magnoliopsida</taxon>
        <taxon>eudicotyledons</taxon>
        <taxon>Gunneridae</taxon>
        <taxon>Pentapetalae</taxon>
        <taxon>rosids</taxon>
        <taxon>fabids</taxon>
        <taxon>Fabales</taxon>
        <taxon>Fabaceae</taxon>
        <taxon>Papilionoideae</taxon>
        <taxon>50 kb inversion clade</taxon>
        <taxon>NPAAA clade</taxon>
        <taxon>indigoferoid/millettioid clade</taxon>
        <taxon>Phaseoleae</taxon>
        <taxon>Mucuna</taxon>
    </lineage>
</organism>
<gene>
    <name evidence="3" type="ORF">CR513_53727</name>
</gene>
<dbReference type="InterPro" id="IPR043128">
    <property type="entry name" value="Rev_trsase/Diguanyl_cyclase"/>
</dbReference>
<evidence type="ECO:0000259" key="2">
    <source>
        <dbReference type="Pfam" id="PF17919"/>
    </source>
</evidence>